<protein>
    <submittedName>
        <fullName evidence="2">ABC transporter substrate-binding protein</fullName>
    </submittedName>
</protein>
<evidence type="ECO:0000256" key="1">
    <source>
        <dbReference type="SAM" id="SignalP"/>
    </source>
</evidence>
<keyword evidence="1" id="KW-0732">Signal</keyword>
<accession>A0ABR6YC33</accession>
<name>A0ABR6YC33_9BURK</name>
<dbReference type="SUPFAM" id="SSF53850">
    <property type="entry name" value="Periplasmic binding protein-like II"/>
    <property type="match status" value="1"/>
</dbReference>
<dbReference type="Proteomes" id="UP000624279">
    <property type="component" value="Unassembled WGS sequence"/>
</dbReference>
<sequence>MHSTSLRISYTAKLPAVFLACALLSIASSVHAQRGAIRIMVEDAAEPWSYPDGSGYANEVVLAAFQAVDVPVKLEVVPYSRCKSQVLSAAVPACFSMGWLPEFNGVLRFSTKPLFKVNADVFEHVEHPIPRKLNAECKFEKDMRLGITRGYEYPEEILGLSKEGVVFVEAVTDQNSLKMLAAKRFSAAIIMTNDFEPKSRKIQLSDTGDKVRFAFNCGVQLGSIGFSLKHPQGITLLAKFESGFQKIEANGTLKKNQARWFDL</sequence>
<dbReference type="PANTHER" id="PTHR35936">
    <property type="entry name" value="MEMBRANE-BOUND LYTIC MUREIN TRANSGLYCOSYLASE F"/>
    <property type="match status" value="1"/>
</dbReference>
<reference evidence="2 3" key="1">
    <citation type="submission" date="2020-08" db="EMBL/GenBank/DDBJ databases">
        <title>Novel species isolated from subtropical streams in China.</title>
        <authorList>
            <person name="Lu H."/>
        </authorList>
    </citation>
    <scope>NUCLEOTIDE SEQUENCE [LARGE SCALE GENOMIC DNA]</scope>
    <source>
        <strain evidence="2 3">LX15W</strain>
    </source>
</reference>
<feature type="chain" id="PRO_5045203025" evidence="1">
    <location>
        <begin position="33"/>
        <end position="263"/>
    </location>
</feature>
<dbReference type="EMBL" id="JACOGA010000009">
    <property type="protein sequence ID" value="MBC3874096.1"/>
    <property type="molecule type" value="Genomic_DNA"/>
</dbReference>
<proteinExistence type="predicted"/>
<evidence type="ECO:0000313" key="3">
    <source>
        <dbReference type="Proteomes" id="UP000624279"/>
    </source>
</evidence>
<dbReference type="PANTHER" id="PTHR35936:SF6">
    <property type="entry name" value="AMINO ACID ABC TRANSPORTER SUBSTRATE-BINDING PAAT FAMILY PROTEIN"/>
    <property type="match status" value="1"/>
</dbReference>
<evidence type="ECO:0000313" key="2">
    <source>
        <dbReference type="EMBL" id="MBC3874096.1"/>
    </source>
</evidence>
<organism evidence="2 3">
    <name type="scientific">Undibacterium flavidum</name>
    <dbReference type="NCBI Taxonomy" id="2762297"/>
    <lineage>
        <taxon>Bacteria</taxon>
        <taxon>Pseudomonadati</taxon>
        <taxon>Pseudomonadota</taxon>
        <taxon>Betaproteobacteria</taxon>
        <taxon>Burkholderiales</taxon>
        <taxon>Oxalobacteraceae</taxon>
        <taxon>Undibacterium</taxon>
    </lineage>
</organism>
<comment type="caution">
    <text evidence="2">The sequence shown here is derived from an EMBL/GenBank/DDBJ whole genome shotgun (WGS) entry which is preliminary data.</text>
</comment>
<feature type="signal peptide" evidence="1">
    <location>
        <begin position="1"/>
        <end position="32"/>
    </location>
</feature>
<dbReference type="RefSeq" id="WP_186942126.1">
    <property type="nucleotide sequence ID" value="NZ_JACOGA010000009.1"/>
</dbReference>
<keyword evidence="3" id="KW-1185">Reference proteome</keyword>
<dbReference type="Gene3D" id="3.40.190.10">
    <property type="entry name" value="Periplasmic binding protein-like II"/>
    <property type="match status" value="2"/>
</dbReference>
<gene>
    <name evidence="2" type="ORF">H8K55_10880</name>
</gene>